<accession>A0ABU4XY98</accession>
<dbReference type="EMBL" id="JAVIIW010000010">
    <property type="protein sequence ID" value="MDX8479063.1"/>
    <property type="molecule type" value="Genomic_DNA"/>
</dbReference>
<keyword evidence="2" id="KW-1185">Reference proteome</keyword>
<dbReference type="RefSeq" id="WP_320287424.1">
    <property type="nucleotide sequence ID" value="NZ_JAVIIW010000010.1"/>
</dbReference>
<name>A0ABU4XY98_9HYPH</name>
<reference evidence="1 2" key="1">
    <citation type="submission" date="2023-08" db="EMBL/GenBank/DDBJ databases">
        <title>Implementing the SeqCode for naming new Mesorhizobium species isolated from Vachellia karroo root nodules.</title>
        <authorList>
            <person name="Van Lill M."/>
        </authorList>
    </citation>
    <scope>NUCLEOTIDE SEQUENCE [LARGE SCALE GENOMIC DNA]</scope>
    <source>
        <strain evidence="1 2">VK24D</strain>
    </source>
</reference>
<evidence type="ECO:0000313" key="2">
    <source>
        <dbReference type="Proteomes" id="UP001287059"/>
    </source>
</evidence>
<gene>
    <name evidence="1" type="ORF">RFN28_11335</name>
</gene>
<proteinExistence type="predicted"/>
<sequence>MLAALATAAFVVARYYFRTESYRYKLTFAVNTSEGVKRGSSVIEATFWEVSFPEHGVMHKLHGEALYLDLGAGRRPLIALLTSQLHPIQAKNYGEYQKKIRWSRDAGPGDNLLTELYGPQSEDVLDDISRLARMRGAHRITPGDLPDLVTFADIKDPKSVIDLDPNDLKATLGPDVSWNEITLESTDEPVTEGIEKKLTWLPAYNSKGATLDGSPYSSKNTVANILYPWDFYQNVD</sequence>
<protein>
    <submittedName>
        <fullName evidence="1">Uncharacterized protein</fullName>
    </submittedName>
</protein>
<comment type="caution">
    <text evidence="1">The sequence shown here is derived from an EMBL/GenBank/DDBJ whole genome shotgun (WGS) entry which is preliminary data.</text>
</comment>
<dbReference type="Proteomes" id="UP001287059">
    <property type="component" value="Unassembled WGS sequence"/>
</dbReference>
<evidence type="ECO:0000313" key="1">
    <source>
        <dbReference type="EMBL" id="MDX8479063.1"/>
    </source>
</evidence>
<organism evidence="1 2">
    <name type="scientific">Mesorhizobium album</name>
    <dbReference type="NCBI Taxonomy" id="3072314"/>
    <lineage>
        <taxon>Bacteria</taxon>
        <taxon>Pseudomonadati</taxon>
        <taxon>Pseudomonadota</taxon>
        <taxon>Alphaproteobacteria</taxon>
        <taxon>Hyphomicrobiales</taxon>
        <taxon>Phyllobacteriaceae</taxon>
        <taxon>Mesorhizobium</taxon>
    </lineage>
</organism>